<dbReference type="EMBL" id="ACVA01000013">
    <property type="protein sequence ID" value="EEX19649.1"/>
    <property type="molecule type" value="Genomic_DNA"/>
</dbReference>
<proteinExistence type="predicted"/>
<feature type="compositionally biased region" description="Polar residues" evidence="1">
    <location>
        <begin position="1"/>
        <end position="10"/>
    </location>
</feature>
<dbReference type="STRING" id="649761.HMPREF0973_00591"/>
<keyword evidence="3" id="KW-1185">Reference proteome</keyword>
<accession>C9MLW5</accession>
<evidence type="ECO:0000313" key="3">
    <source>
        <dbReference type="Proteomes" id="UP000003327"/>
    </source>
</evidence>
<dbReference type="AlphaFoldDB" id="C9MLW5"/>
<reference evidence="2 3" key="1">
    <citation type="submission" date="2009-09" db="EMBL/GenBank/DDBJ databases">
        <authorList>
            <person name="Weinstock G."/>
            <person name="Sodergren E."/>
            <person name="Clifton S."/>
            <person name="Fulton L."/>
            <person name="Fulton B."/>
            <person name="Courtney L."/>
            <person name="Fronick C."/>
            <person name="Harrison M."/>
            <person name="Strong C."/>
            <person name="Farmer C."/>
            <person name="Delahaunty K."/>
            <person name="Markovic C."/>
            <person name="Hall O."/>
            <person name="Minx P."/>
            <person name="Tomlinson C."/>
            <person name="Mitreva M."/>
            <person name="Nelson J."/>
            <person name="Hou S."/>
            <person name="Wollam A."/>
            <person name="Pepin K.H."/>
            <person name="Johnson M."/>
            <person name="Bhonagiri V."/>
            <person name="Nash W.E."/>
            <person name="Warren W."/>
            <person name="Chinwalla A."/>
            <person name="Mardis E.R."/>
            <person name="Wilson R.K."/>
        </authorList>
    </citation>
    <scope>NUCLEOTIDE SEQUENCE [LARGE SCALE GENOMIC DNA]</scope>
    <source>
        <strain evidence="2 3">F0319</strain>
    </source>
</reference>
<evidence type="ECO:0000256" key="1">
    <source>
        <dbReference type="SAM" id="MobiDB-lite"/>
    </source>
</evidence>
<sequence>MKSLPSNPSPNGEDRGGALPVNEGGVSLMQGKAFFDGKRGLFTFEERLSCKEERLS</sequence>
<dbReference type="Proteomes" id="UP000003327">
    <property type="component" value="Unassembled WGS sequence"/>
</dbReference>
<name>C9MLW5_9BACT</name>
<protein>
    <submittedName>
        <fullName evidence="2">Uncharacterized protein</fullName>
    </submittedName>
</protein>
<organism evidence="2 3">
    <name type="scientific">Prevotella veroralis F0319</name>
    <dbReference type="NCBI Taxonomy" id="649761"/>
    <lineage>
        <taxon>Bacteria</taxon>
        <taxon>Pseudomonadati</taxon>
        <taxon>Bacteroidota</taxon>
        <taxon>Bacteroidia</taxon>
        <taxon>Bacteroidales</taxon>
        <taxon>Prevotellaceae</taxon>
        <taxon>Prevotella</taxon>
    </lineage>
</organism>
<gene>
    <name evidence="2" type="ORF">HMPREF0973_00591</name>
</gene>
<dbReference type="RefSeq" id="WP_004382217.1">
    <property type="nucleotide sequence ID" value="NZ_GG698712.1"/>
</dbReference>
<comment type="caution">
    <text evidence="2">The sequence shown here is derived from an EMBL/GenBank/DDBJ whole genome shotgun (WGS) entry which is preliminary data.</text>
</comment>
<feature type="region of interest" description="Disordered" evidence="1">
    <location>
        <begin position="1"/>
        <end position="24"/>
    </location>
</feature>
<dbReference type="HOGENOM" id="CLU_3010580_0_0_10"/>
<evidence type="ECO:0000313" key="2">
    <source>
        <dbReference type="EMBL" id="EEX19649.1"/>
    </source>
</evidence>